<dbReference type="CDD" id="cd04301">
    <property type="entry name" value="NAT_SF"/>
    <property type="match status" value="1"/>
</dbReference>
<dbReference type="InterPro" id="IPR016181">
    <property type="entry name" value="Acyl_CoA_acyltransferase"/>
</dbReference>
<dbReference type="Gene3D" id="3.40.630.30">
    <property type="match status" value="1"/>
</dbReference>
<sequence length="275" mass="29887">MPAADVVAAKELPPAPARRGRPHRAIGIADLERMMAEGMPPLADARVGDWWLRWANGYTGRANSTLPLGDPRAPLDLAVQRVRDWYAAREVPALFQLYGPAGFDPADDPLGALLVADGWQIFQHTLVMTADASRLAANPTGVVEVSVTDEPDADWWATASPRALAHRDTLSAMLRLVPVGGYLTSYVDGAGVGHVRTVHSAGWCGIFDLHTREDVRRRGVASALMAASARDAIDHGSRLLYLQVSADNEPAIALYRSLGFEVHHDYHYARSPSRD</sequence>
<dbReference type="GO" id="GO:0016747">
    <property type="term" value="F:acyltransferase activity, transferring groups other than amino-acyl groups"/>
    <property type="evidence" value="ECO:0007669"/>
    <property type="project" value="InterPro"/>
</dbReference>
<dbReference type="InterPro" id="IPR050680">
    <property type="entry name" value="YpeA/RimI_acetyltransf"/>
</dbReference>
<gene>
    <name evidence="5" type="ORF">HJ588_07650</name>
</gene>
<evidence type="ECO:0000313" key="5">
    <source>
        <dbReference type="EMBL" id="NNG39146.1"/>
    </source>
</evidence>
<dbReference type="PANTHER" id="PTHR43420">
    <property type="entry name" value="ACETYLTRANSFERASE"/>
    <property type="match status" value="1"/>
</dbReference>
<accession>A0A849AHW4</accession>
<keyword evidence="1 5" id="KW-0808">Transferase</keyword>
<dbReference type="Pfam" id="PF24553">
    <property type="entry name" value="Rv0428c_C"/>
    <property type="match status" value="1"/>
</dbReference>
<evidence type="ECO:0000313" key="6">
    <source>
        <dbReference type="Proteomes" id="UP000557772"/>
    </source>
</evidence>
<reference evidence="5 6" key="1">
    <citation type="submission" date="2020-05" db="EMBL/GenBank/DDBJ databases">
        <title>Flexivirga sp. ID2601S isolated from air conditioner.</title>
        <authorList>
            <person name="Kim D.H."/>
        </authorList>
    </citation>
    <scope>NUCLEOTIDE SEQUENCE [LARGE SCALE GENOMIC DNA]</scope>
    <source>
        <strain evidence="5 6">ID2601S</strain>
    </source>
</reference>
<evidence type="ECO:0000256" key="2">
    <source>
        <dbReference type="ARBA" id="ARBA00023315"/>
    </source>
</evidence>
<proteinExistence type="predicted"/>
<protein>
    <submittedName>
        <fullName evidence="5">GNAT family N-acetyltransferase</fullName>
    </submittedName>
</protein>
<dbReference type="InterPro" id="IPR056935">
    <property type="entry name" value="Rv0428c-like_C"/>
</dbReference>
<keyword evidence="2" id="KW-0012">Acyltransferase</keyword>
<organism evidence="5 6">
    <name type="scientific">Flexivirga aerilata</name>
    <dbReference type="NCBI Taxonomy" id="1656889"/>
    <lineage>
        <taxon>Bacteria</taxon>
        <taxon>Bacillati</taxon>
        <taxon>Actinomycetota</taxon>
        <taxon>Actinomycetes</taxon>
        <taxon>Micrococcales</taxon>
        <taxon>Dermacoccaceae</taxon>
        <taxon>Flexivirga</taxon>
    </lineage>
</organism>
<dbReference type="InterPro" id="IPR000182">
    <property type="entry name" value="GNAT_dom"/>
</dbReference>
<comment type="caution">
    <text evidence="5">The sequence shown here is derived from an EMBL/GenBank/DDBJ whole genome shotgun (WGS) entry which is preliminary data.</text>
</comment>
<evidence type="ECO:0000259" key="4">
    <source>
        <dbReference type="PROSITE" id="PS51186"/>
    </source>
</evidence>
<feature type="region of interest" description="Disordered" evidence="3">
    <location>
        <begin position="1"/>
        <end position="21"/>
    </location>
</feature>
<dbReference type="Proteomes" id="UP000557772">
    <property type="component" value="Unassembled WGS sequence"/>
</dbReference>
<dbReference type="SUPFAM" id="SSF55729">
    <property type="entry name" value="Acyl-CoA N-acyltransferases (Nat)"/>
    <property type="match status" value="1"/>
</dbReference>
<feature type="domain" description="N-acetyltransferase" evidence="4">
    <location>
        <begin position="143"/>
        <end position="275"/>
    </location>
</feature>
<dbReference type="PROSITE" id="PS51186">
    <property type="entry name" value="GNAT"/>
    <property type="match status" value="1"/>
</dbReference>
<evidence type="ECO:0000256" key="1">
    <source>
        <dbReference type="ARBA" id="ARBA00022679"/>
    </source>
</evidence>
<dbReference type="AlphaFoldDB" id="A0A849AHW4"/>
<name>A0A849AHW4_9MICO</name>
<evidence type="ECO:0000256" key="3">
    <source>
        <dbReference type="SAM" id="MobiDB-lite"/>
    </source>
</evidence>
<keyword evidence="6" id="KW-1185">Reference proteome</keyword>
<dbReference type="EMBL" id="JABENB010000001">
    <property type="protein sequence ID" value="NNG39146.1"/>
    <property type="molecule type" value="Genomic_DNA"/>
</dbReference>